<dbReference type="Proteomes" id="UP000649753">
    <property type="component" value="Unassembled WGS sequence"/>
</dbReference>
<keyword evidence="3" id="KW-1185">Reference proteome</keyword>
<proteinExistence type="predicted"/>
<dbReference type="Pfam" id="PF00685">
    <property type="entry name" value="Sulfotransfer_1"/>
    <property type="match status" value="1"/>
</dbReference>
<sequence length="270" mass="30087">MASLAWITSCRQSACGLARALVAGYLLDSPPADTSPEALHDVAPELTTLFNWGRVVPLEEPRPYLVRTHLLPGTEVVQHYRAVTGKVVYVARDPRGIVAELIRGSRVGPEVVQQRVRQLIASPDEVVGDSDEANLNWQLHAREWTVPERVRAHFPDLDDVCVIRHEDMVRDPGATLGQILGFLEVPAGVDEERIRRTVQQWTLPNILATDLFDLPPGMRAFRAAPPLRDDRRPEPSAVVDVEPALEAAFQERIRVDAEFAALVKQFGYTD</sequence>
<name>A0A927M8T0_9ACTN</name>
<reference evidence="2" key="1">
    <citation type="submission" date="2020-10" db="EMBL/GenBank/DDBJ databases">
        <title>Sequencing the genomes of 1000 actinobacteria strains.</title>
        <authorList>
            <person name="Klenk H.-P."/>
        </authorList>
    </citation>
    <scope>NUCLEOTIDE SEQUENCE</scope>
    <source>
        <strain evidence="2">DSM 46832</strain>
    </source>
</reference>
<evidence type="ECO:0000259" key="1">
    <source>
        <dbReference type="Pfam" id="PF00685"/>
    </source>
</evidence>
<dbReference type="AlphaFoldDB" id="A0A927M8T0"/>
<evidence type="ECO:0000313" key="3">
    <source>
        <dbReference type="Proteomes" id="UP000649753"/>
    </source>
</evidence>
<dbReference type="Gene3D" id="1.25.40.460">
    <property type="match status" value="1"/>
</dbReference>
<accession>A0A927M8T0</accession>
<organism evidence="2 3">
    <name type="scientific">Plantactinospora soyae</name>
    <dbReference type="NCBI Taxonomy" id="1544732"/>
    <lineage>
        <taxon>Bacteria</taxon>
        <taxon>Bacillati</taxon>
        <taxon>Actinomycetota</taxon>
        <taxon>Actinomycetes</taxon>
        <taxon>Micromonosporales</taxon>
        <taxon>Micromonosporaceae</taxon>
        <taxon>Plantactinospora</taxon>
    </lineage>
</organism>
<gene>
    <name evidence="2" type="ORF">H4W31_004815</name>
</gene>
<evidence type="ECO:0000313" key="2">
    <source>
        <dbReference type="EMBL" id="MBE1489177.1"/>
    </source>
</evidence>
<dbReference type="EMBL" id="JADBEB010000001">
    <property type="protein sequence ID" value="MBE1489177.1"/>
    <property type="molecule type" value="Genomic_DNA"/>
</dbReference>
<dbReference type="SUPFAM" id="SSF52540">
    <property type="entry name" value="P-loop containing nucleoside triphosphate hydrolases"/>
    <property type="match status" value="1"/>
</dbReference>
<feature type="domain" description="Sulfotransferase" evidence="1">
    <location>
        <begin position="59"/>
        <end position="205"/>
    </location>
</feature>
<comment type="caution">
    <text evidence="2">The sequence shown here is derived from an EMBL/GenBank/DDBJ whole genome shotgun (WGS) entry which is preliminary data.</text>
</comment>
<dbReference type="InterPro" id="IPR027417">
    <property type="entry name" value="P-loop_NTPase"/>
</dbReference>
<dbReference type="Gene3D" id="3.40.50.300">
    <property type="entry name" value="P-loop containing nucleotide triphosphate hydrolases"/>
    <property type="match status" value="1"/>
</dbReference>
<dbReference type="RefSeq" id="WP_192768687.1">
    <property type="nucleotide sequence ID" value="NZ_JADBEB010000001.1"/>
</dbReference>
<dbReference type="InterPro" id="IPR000863">
    <property type="entry name" value="Sulfotransferase_dom"/>
</dbReference>
<dbReference type="GO" id="GO:0008146">
    <property type="term" value="F:sulfotransferase activity"/>
    <property type="evidence" value="ECO:0007669"/>
    <property type="project" value="InterPro"/>
</dbReference>
<protein>
    <recommendedName>
        <fullName evidence="1">Sulfotransferase domain-containing protein</fullName>
    </recommendedName>
</protein>